<evidence type="ECO:0000313" key="1">
    <source>
        <dbReference type="EMBL" id="KAI8543005.1"/>
    </source>
</evidence>
<dbReference type="EMBL" id="CM046395">
    <property type="protein sequence ID" value="KAI8543005.1"/>
    <property type="molecule type" value="Genomic_DNA"/>
</dbReference>
<comment type="caution">
    <text evidence="1">The sequence shown here is derived from an EMBL/GenBank/DDBJ whole genome shotgun (WGS) entry which is preliminary data.</text>
</comment>
<reference evidence="1" key="1">
    <citation type="submission" date="2022-02" db="EMBL/GenBank/DDBJ databases">
        <title>Plant Genome Project.</title>
        <authorList>
            <person name="Zhang R.-G."/>
        </authorList>
    </citation>
    <scope>NUCLEOTIDE SEQUENCE</scope>
    <source>
        <strain evidence="1">AT1</strain>
    </source>
</reference>
<protein>
    <submittedName>
        <fullName evidence="1">Uncharacterized protein</fullName>
    </submittedName>
</protein>
<proteinExistence type="predicted"/>
<name>A0ACC0MPW5_RHOML</name>
<accession>A0ACC0MPW5</accession>
<gene>
    <name evidence="1" type="ORF">RHMOL_Rhmol08G0185200</name>
</gene>
<sequence length="360" mass="40145">MAARGVIIEEPVPTADQWKRALYLQSARDPFWTLAEALPPIDWAEWVDDILSEDVAELRRLGKLAQSGLRFTAQGVRKDTVANAKKTSFASWIRFFFKDLQPAKTTILGMPRDFVAGPYYEERLYMAGFFAFFLSYFVLPNYSADSPPPAVFSLPMLLACAAGGNNPIARGVVNSALIALPGRLPFLNNEAHGVSVYRPDQFARQLSFDQGVPGYAPLVSSFVESQLHFMRPHTSDALVQLGYLPIPSGDDVGCYTPEFRLFWRRNLDSFLLFVRGEAEVPKASEIRTRDTSLRAITKARGVDWREHHSMWAVTDTPLERGSSAGASSRASSCREACSHAGCSRKDAPPRLQRSYHDHPL</sequence>
<organism evidence="1 2">
    <name type="scientific">Rhododendron molle</name>
    <name type="common">Chinese azalea</name>
    <name type="synonym">Azalea mollis</name>
    <dbReference type="NCBI Taxonomy" id="49168"/>
    <lineage>
        <taxon>Eukaryota</taxon>
        <taxon>Viridiplantae</taxon>
        <taxon>Streptophyta</taxon>
        <taxon>Embryophyta</taxon>
        <taxon>Tracheophyta</taxon>
        <taxon>Spermatophyta</taxon>
        <taxon>Magnoliopsida</taxon>
        <taxon>eudicotyledons</taxon>
        <taxon>Gunneridae</taxon>
        <taxon>Pentapetalae</taxon>
        <taxon>asterids</taxon>
        <taxon>Ericales</taxon>
        <taxon>Ericaceae</taxon>
        <taxon>Ericoideae</taxon>
        <taxon>Rhodoreae</taxon>
        <taxon>Rhododendron</taxon>
    </lineage>
</organism>
<evidence type="ECO:0000313" key="2">
    <source>
        <dbReference type="Proteomes" id="UP001062846"/>
    </source>
</evidence>
<keyword evidence="2" id="KW-1185">Reference proteome</keyword>
<dbReference type="Proteomes" id="UP001062846">
    <property type="component" value="Chromosome 8"/>
</dbReference>